<dbReference type="InterPro" id="IPR010970">
    <property type="entry name" value="Cys_dSase_SufS"/>
</dbReference>
<dbReference type="CDD" id="cd06453">
    <property type="entry name" value="SufS_like"/>
    <property type="match status" value="1"/>
</dbReference>
<dbReference type="PROSITE" id="PS00595">
    <property type="entry name" value="AA_TRANSFER_CLASS_5"/>
    <property type="match status" value="1"/>
</dbReference>
<proteinExistence type="inferred from homology"/>
<gene>
    <name evidence="9" type="ORF">BO222_08575</name>
</gene>
<dbReference type="Gene3D" id="3.40.640.10">
    <property type="entry name" value="Type I PLP-dependent aspartate aminotransferase-like (Major domain)"/>
    <property type="match status" value="1"/>
</dbReference>
<keyword evidence="10" id="KW-1185">Reference proteome</keyword>
<dbReference type="PANTHER" id="PTHR43586:SF8">
    <property type="entry name" value="CYSTEINE DESULFURASE 1, CHLOROPLASTIC"/>
    <property type="match status" value="1"/>
</dbReference>
<dbReference type="InterPro" id="IPR015424">
    <property type="entry name" value="PyrdxlP-dep_Trfase"/>
</dbReference>
<evidence type="ECO:0000256" key="6">
    <source>
        <dbReference type="ARBA" id="ARBA00050776"/>
    </source>
</evidence>
<dbReference type="SUPFAM" id="SSF53383">
    <property type="entry name" value="PLP-dependent transferases"/>
    <property type="match status" value="1"/>
</dbReference>
<evidence type="ECO:0000313" key="9">
    <source>
        <dbReference type="EMBL" id="OLU38348.1"/>
    </source>
</evidence>
<dbReference type="Gene3D" id="3.90.1150.10">
    <property type="entry name" value="Aspartate Aminotransferase, domain 1"/>
    <property type="match status" value="1"/>
</dbReference>
<dbReference type="GO" id="GO:0031071">
    <property type="term" value="F:cysteine desulfurase activity"/>
    <property type="evidence" value="ECO:0007669"/>
    <property type="project" value="UniProtKB-EC"/>
</dbReference>
<evidence type="ECO:0000256" key="1">
    <source>
        <dbReference type="ARBA" id="ARBA00001933"/>
    </source>
</evidence>
<dbReference type="Proteomes" id="UP000186341">
    <property type="component" value="Unassembled WGS sequence"/>
</dbReference>
<evidence type="ECO:0000256" key="5">
    <source>
        <dbReference type="ARBA" id="ARBA00022898"/>
    </source>
</evidence>
<dbReference type="Pfam" id="PF00266">
    <property type="entry name" value="Aminotran_5"/>
    <property type="match status" value="1"/>
</dbReference>
<dbReference type="AlphaFoldDB" id="A0A1U7NET6"/>
<keyword evidence="5" id="KW-0663">Pyridoxal phosphate</keyword>
<dbReference type="EMBL" id="MPJW01000170">
    <property type="protein sequence ID" value="OLU38348.1"/>
    <property type="molecule type" value="Genomic_DNA"/>
</dbReference>
<keyword evidence="4" id="KW-0808">Transferase</keyword>
<feature type="domain" description="Aminotransferase class V" evidence="8">
    <location>
        <begin position="26"/>
        <end position="402"/>
    </location>
</feature>
<dbReference type="GO" id="GO:0006534">
    <property type="term" value="P:cysteine metabolic process"/>
    <property type="evidence" value="ECO:0007669"/>
    <property type="project" value="InterPro"/>
</dbReference>
<dbReference type="InterPro" id="IPR020578">
    <property type="entry name" value="Aminotrans_V_PyrdxlP_BS"/>
</dbReference>
<evidence type="ECO:0000313" key="10">
    <source>
        <dbReference type="Proteomes" id="UP000186341"/>
    </source>
</evidence>
<dbReference type="InterPro" id="IPR015422">
    <property type="entry name" value="PyrdxlP-dep_Trfase_small"/>
</dbReference>
<evidence type="ECO:0000259" key="8">
    <source>
        <dbReference type="Pfam" id="PF00266"/>
    </source>
</evidence>
<dbReference type="PIRSF" id="PIRSF005572">
    <property type="entry name" value="NifS"/>
    <property type="match status" value="1"/>
</dbReference>
<sequence length="419" mass="47126">MIDHIDEIREDFPILKREMNGYPVDYLDNSATTLKPKAMIDEVVRYYTYLGANAHRGDYEMSAQVDYAYEGARKTTAEFINAARKEEIVFTSGTTESLNLLAMMITNQLLHEGDVVLSTETEHASSILPWQQAGYDKKVSVNFIPLTKEGRLTIDNFKKALEDNPTTKVVAVAQVSNVLGYTAPIKEMAKIAHEKGILLVVDGAQSVAHMPIDVQDLDCDFFCFSGHKMCGPTGIGVLYGKFELLEKLHPMIFGGESNARFYKYEALVLKRTPYKYESGTMPIEGALGMAAAMRYLKKIGLENIHEYELELKQHFLERYEKELKDKVTIYNAENGCGIITFNVFDHGKLIFPQDMASFLSSKGIAVRSGQHCAKLMGDLIKAPGTVRASIYFYNTMEDIDRLVDALKEASFENTLDIFF</sequence>
<name>A0A1U7NET6_9FIRM</name>
<comment type="catalytic activity">
    <reaction evidence="6">
        <text>(sulfur carrier)-H + L-cysteine = (sulfur carrier)-SH + L-alanine</text>
        <dbReference type="Rhea" id="RHEA:43892"/>
        <dbReference type="Rhea" id="RHEA-COMP:14737"/>
        <dbReference type="Rhea" id="RHEA-COMP:14739"/>
        <dbReference type="ChEBI" id="CHEBI:29917"/>
        <dbReference type="ChEBI" id="CHEBI:35235"/>
        <dbReference type="ChEBI" id="CHEBI:57972"/>
        <dbReference type="ChEBI" id="CHEBI:64428"/>
        <dbReference type="EC" id="2.8.1.7"/>
    </reaction>
</comment>
<evidence type="ECO:0000256" key="4">
    <source>
        <dbReference type="ARBA" id="ARBA00022679"/>
    </source>
</evidence>
<comment type="similarity">
    <text evidence="2">Belongs to the class-V pyridoxal-phosphate-dependent aminotransferase family. Csd subfamily.</text>
</comment>
<evidence type="ECO:0000256" key="7">
    <source>
        <dbReference type="RuleBase" id="RU004504"/>
    </source>
</evidence>
<reference evidence="9 10" key="1">
    <citation type="submission" date="2016-11" db="EMBL/GenBank/DDBJ databases">
        <title>Description of two novel members of the family Erysipelotrichaceae: Ileibacterium lipovorans gen. nov., sp. nov. and Dubosiella newyorkensis, gen. nov., sp. nov.</title>
        <authorList>
            <person name="Cox L.M."/>
            <person name="Sohn J."/>
            <person name="Tyrrell K.L."/>
            <person name="Citron D.M."/>
            <person name="Lawson P.A."/>
            <person name="Patel N.B."/>
            <person name="Iizumi T."/>
            <person name="Perez-Perez G.I."/>
            <person name="Goldstein E.J."/>
            <person name="Blaser M.J."/>
        </authorList>
    </citation>
    <scope>NUCLEOTIDE SEQUENCE [LARGE SCALE GENOMIC DNA]</scope>
    <source>
        <strain evidence="9 10">NYU-BL-A3</strain>
    </source>
</reference>
<dbReference type="InterPro" id="IPR015421">
    <property type="entry name" value="PyrdxlP-dep_Trfase_major"/>
</dbReference>
<evidence type="ECO:0000256" key="2">
    <source>
        <dbReference type="ARBA" id="ARBA00010447"/>
    </source>
</evidence>
<dbReference type="InterPro" id="IPR016454">
    <property type="entry name" value="Cysteine_dSase"/>
</dbReference>
<protein>
    <recommendedName>
        <fullName evidence="3">cysteine desulfurase</fullName>
        <ecNumber evidence="3">2.8.1.7</ecNumber>
    </recommendedName>
</protein>
<organism evidence="9 10">
    <name type="scientific">Ileibacterium valens</name>
    <dbReference type="NCBI Taxonomy" id="1862668"/>
    <lineage>
        <taxon>Bacteria</taxon>
        <taxon>Bacillati</taxon>
        <taxon>Bacillota</taxon>
        <taxon>Erysipelotrichia</taxon>
        <taxon>Erysipelotrichales</taxon>
        <taxon>Erysipelotrichaceae</taxon>
        <taxon>Ileibacterium</taxon>
    </lineage>
</organism>
<dbReference type="EC" id="2.8.1.7" evidence="3"/>
<comment type="caution">
    <text evidence="9">The sequence shown here is derived from an EMBL/GenBank/DDBJ whole genome shotgun (WGS) entry which is preliminary data.</text>
</comment>
<dbReference type="GO" id="GO:0030170">
    <property type="term" value="F:pyridoxal phosphate binding"/>
    <property type="evidence" value="ECO:0007669"/>
    <property type="project" value="InterPro"/>
</dbReference>
<comment type="cofactor">
    <cofactor evidence="1 7">
        <name>pyridoxal 5'-phosphate</name>
        <dbReference type="ChEBI" id="CHEBI:597326"/>
    </cofactor>
</comment>
<dbReference type="PANTHER" id="PTHR43586">
    <property type="entry name" value="CYSTEINE DESULFURASE"/>
    <property type="match status" value="1"/>
</dbReference>
<evidence type="ECO:0000256" key="3">
    <source>
        <dbReference type="ARBA" id="ARBA00012239"/>
    </source>
</evidence>
<dbReference type="InterPro" id="IPR000192">
    <property type="entry name" value="Aminotrans_V_dom"/>
</dbReference>
<accession>A0A1U7NET6</accession>